<reference evidence="1" key="2">
    <citation type="journal article" date="2015" name="Fish Shellfish Immunol.">
        <title>Early steps in the European eel (Anguilla anguilla)-Vibrio vulnificus interaction in the gills: Role of the RtxA13 toxin.</title>
        <authorList>
            <person name="Callol A."/>
            <person name="Pajuelo D."/>
            <person name="Ebbesson L."/>
            <person name="Teles M."/>
            <person name="MacKenzie S."/>
            <person name="Amaro C."/>
        </authorList>
    </citation>
    <scope>NUCLEOTIDE SEQUENCE</scope>
</reference>
<name>A0A0E9Q4B0_ANGAN</name>
<evidence type="ECO:0000313" key="1">
    <source>
        <dbReference type="EMBL" id="JAH10933.1"/>
    </source>
</evidence>
<dbReference type="EMBL" id="GBXM01097644">
    <property type="protein sequence ID" value="JAH10933.1"/>
    <property type="molecule type" value="Transcribed_RNA"/>
</dbReference>
<reference evidence="1" key="1">
    <citation type="submission" date="2014-11" db="EMBL/GenBank/DDBJ databases">
        <authorList>
            <person name="Amaro Gonzalez C."/>
        </authorList>
    </citation>
    <scope>NUCLEOTIDE SEQUENCE</scope>
</reference>
<accession>A0A0E9Q4B0</accession>
<organism evidence="1">
    <name type="scientific">Anguilla anguilla</name>
    <name type="common">European freshwater eel</name>
    <name type="synonym">Muraena anguilla</name>
    <dbReference type="NCBI Taxonomy" id="7936"/>
    <lineage>
        <taxon>Eukaryota</taxon>
        <taxon>Metazoa</taxon>
        <taxon>Chordata</taxon>
        <taxon>Craniata</taxon>
        <taxon>Vertebrata</taxon>
        <taxon>Euteleostomi</taxon>
        <taxon>Actinopterygii</taxon>
        <taxon>Neopterygii</taxon>
        <taxon>Teleostei</taxon>
        <taxon>Anguilliformes</taxon>
        <taxon>Anguillidae</taxon>
        <taxon>Anguilla</taxon>
    </lineage>
</organism>
<protein>
    <submittedName>
        <fullName evidence="1">Uncharacterized protein</fullName>
    </submittedName>
</protein>
<sequence length="23" mass="2716">MTSKLYCRSLICSHMETITLEKQ</sequence>
<proteinExistence type="predicted"/>
<dbReference type="AlphaFoldDB" id="A0A0E9Q4B0"/>